<evidence type="ECO:0000313" key="2">
    <source>
        <dbReference type="Proteomes" id="UP001380186"/>
    </source>
</evidence>
<protein>
    <recommendedName>
        <fullName evidence="3">DUF4369 domain-containing protein</fullName>
    </recommendedName>
</protein>
<proteinExistence type="predicted"/>
<keyword evidence="2" id="KW-1185">Reference proteome</keyword>
<evidence type="ECO:0000313" key="1">
    <source>
        <dbReference type="EMBL" id="BEV06154.1"/>
    </source>
</evidence>
<organism evidence="1 2">
    <name type="scientific">Chryseobacterium gambrini</name>
    <dbReference type="NCBI Taxonomy" id="373672"/>
    <lineage>
        <taxon>Bacteria</taxon>
        <taxon>Pseudomonadati</taxon>
        <taxon>Bacteroidota</taxon>
        <taxon>Flavobacteriia</taxon>
        <taxon>Flavobacteriales</taxon>
        <taxon>Weeksellaceae</taxon>
        <taxon>Chryseobacterium group</taxon>
        <taxon>Chryseobacterium</taxon>
    </lineage>
</organism>
<dbReference type="EMBL" id="AP029022">
    <property type="protein sequence ID" value="BEV06154.1"/>
    <property type="molecule type" value="Genomic_DNA"/>
</dbReference>
<evidence type="ECO:0008006" key="3">
    <source>
        <dbReference type="Google" id="ProtNLM"/>
    </source>
</evidence>
<dbReference type="RefSeq" id="WP_338613493.1">
    <property type="nucleotide sequence ID" value="NZ_AP029022.1"/>
</dbReference>
<gene>
    <name evidence="1" type="ORF">CRDW_35280</name>
</gene>
<reference evidence="1 2" key="1">
    <citation type="journal article" date="2020" name="Microbes Environ.">
        <title>Synthetic bacterial community of duckweed: a simple and stable system to study plant-microbe interactions.</title>
        <authorList>
            <person name="Ishizawa H."/>
            <person name="Tada M."/>
            <person name="Kuroda M."/>
            <person name="Inoue D."/>
            <person name="Futamata H."/>
            <person name="Ike M."/>
        </authorList>
    </citation>
    <scope>NUCLEOTIDE SEQUENCE [LARGE SCALE GENOMIC DNA]</scope>
    <source>
        <strain evidence="1 2">DW100</strain>
    </source>
</reference>
<accession>A0ABM8KAT5</accession>
<name>A0ABM8KAT5_9FLAO</name>
<sequence>MRRVFYILLLFLFSNIFGQRLTIVNKSEGVINILYEAKLIVLNKEESKIIKGDFKKITIKKGKDFVQSIPFFLSLDEDLLLTFEENNFIKFKGSKDDLHNFIVNEQHPIFYGNVIKYQDSYYKNNIQEVKNLSELVLSNYLNKVKLLNASPLGVNDERYKKIKKYVVNDWLNSIFLFITGNKKLDSQAKELFLYYFNNYIKNNIDVYSCEFDSDYNVLSSIARYRDQLKINLPEYNIRVESEEDNINRYLPVNCQKFYFLKKYNYFNHINNPEQDVYKNILKEKFNN</sequence>
<dbReference type="Proteomes" id="UP001380186">
    <property type="component" value="Chromosome"/>
</dbReference>